<organism evidence="1 2">
    <name type="scientific">Campylobacter hyointestinalis</name>
    <dbReference type="NCBI Taxonomy" id="198"/>
    <lineage>
        <taxon>Bacteria</taxon>
        <taxon>Pseudomonadati</taxon>
        <taxon>Campylobacterota</taxon>
        <taxon>Epsilonproteobacteria</taxon>
        <taxon>Campylobacterales</taxon>
        <taxon>Campylobacteraceae</taxon>
        <taxon>Campylobacter</taxon>
    </lineage>
</organism>
<sequence>MDNLLIVIPAIKKNAVIPDQLIKKLDGITLIQRAINTALDMVNNKNIFIITDSQEISLISERNGIEYYLDPNLKLNSGNILELTLSTTKKFSHTNILLYRANTPLVGSDILLNAYNEFKKDISYMLVSIKINEKKLLKLDNGFLHSVDDGIYFNELKSFYIFNKYNLDVKKSKPFIIKQEKSIEILSYQDWWVCEKILKRKKIIFNVIGNIEIGMGHIYHSLALAHEITDHEIIFVCDEKYKIAVDKLASSDYKVISTPNILNTIIQIKPNLVINDILNTEYKYIRCLKKCGIKVVNFEDLGDGSHFADIVFNELYDKPIFNDKNFRWGYNYLALRDEFYEAVPHDILEDIREVLITFGGADQNNLTLIALKSIINKCKKLNIKINIVCGEAYKFKNELHDYISKVSYKNIYLTYASEVISKIMEKSQLAISSNGRTVYELADMNIPSIVISHHERENTHSFARPERGFINLGVINESIEKKIKDKFDKLVDDIDYRKLLFLNIKEYNFRDNKQKVVKEILSLI</sequence>
<reference evidence="1 2" key="1">
    <citation type="submission" date="2019-07" db="EMBL/GenBank/DDBJ databases">
        <title>Rapid identification of Enteric Bacteria from Whole Genome Sequences (WGS) using Average Nucleotide Identity (ANI).</title>
        <authorList>
            <person name="Lane C."/>
        </authorList>
    </citation>
    <scope>NUCLEOTIDE SEQUENCE [LARGE SCALE GENOMIC DNA]</scope>
    <source>
        <strain evidence="1 2">D2411</strain>
    </source>
</reference>
<protein>
    <submittedName>
        <fullName evidence="1">Cytidine 5'-phosphate N-acetylneuraminic acid synthetase</fullName>
    </submittedName>
</protein>
<name>A0A562XG82_CAMHY</name>
<gene>
    <name evidence="1" type="ORF">YZ82_04655</name>
</gene>
<evidence type="ECO:0000313" key="2">
    <source>
        <dbReference type="Proteomes" id="UP000321812"/>
    </source>
</evidence>
<comment type="caution">
    <text evidence="1">The sequence shown here is derived from an EMBL/GenBank/DDBJ whole genome shotgun (WGS) entry which is preliminary data.</text>
</comment>
<dbReference type="Gene3D" id="3.40.50.2000">
    <property type="entry name" value="Glycogen Phosphorylase B"/>
    <property type="match status" value="1"/>
</dbReference>
<dbReference type="AlphaFoldDB" id="A0A562XG82"/>
<dbReference type="Gene3D" id="3.90.550.10">
    <property type="entry name" value="Spore Coat Polysaccharide Biosynthesis Protein SpsA, Chain A"/>
    <property type="match status" value="1"/>
</dbReference>
<dbReference type="Gene3D" id="3.40.50.11190">
    <property type="match status" value="1"/>
</dbReference>
<accession>A0A562XG82</accession>
<dbReference type="EMBL" id="VOAP01000013">
    <property type="protein sequence ID" value="TWO20613.1"/>
    <property type="molecule type" value="Genomic_DNA"/>
</dbReference>
<evidence type="ECO:0000313" key="1">
    <source>
        <dbReference type="EMBL" id="TWO20613.1"/>
    </source>
</evidence>
<dbReference type="SUPFAM" id="SSF53756">
    <property type="entry name" value="UDP-Glycosyltransferase/glycogen phosphorylase"/>
    <property type="match status" value="1"/>
</dbReference>
<dbReference type="Proteomes" id="UP000321812">
    <property type="component" value="Unassembled WGS sequence"/>
</dbReference>
<dbReference type="SUPFAM" id="SSF53448">
    <property type="entry name" value="Nucleotide-diphospho-sugar transferases"/>
    <property type="match status" value="1"/>
</dbReference>
<dbReference type="RefSeq" id="WP_111996306.1">
    <property type="nucleotide sequence ID" value="NZ_VOAP01000013.1"/>
</dbReference>
<proteinExistence type="predicted"/>
<dbReference type="InterPro" id="IPR029044">
    <property type="entry name" value="Nucleotide-diphossugar_trans"/>
</dbReference>